<reference evidence="2" key="1">
    <citation type="submission" date="2016-10" db="EMBL/GenBank/DDBJ databases">
        <authorList>
            <person name="Varghese N."/>
        </authorList>
    </citation>
    <scope>NUCLEOTIDE SEQUENCE [LARGE SCALE GENOMIC DNA]</scope>
    <source>
        <strain evidence="2">DSM 17980</strain>
    </source>
</reference>
<dbReference type="InterPro" id="IPR050490">
    <property type="entry name" value="Bact_solute-bd_prot1"/>
</dbReference>
<dbReference type="InterPro" id="IPR006059">
    <property type="entry name" value="SBP"/>
</dbReference>
<name>A0A1I7L4S7_9BACL</name>
<gene>
    <name evidence="1" type="ORF">SAMN05421543_1252</name>
</gene>
<dbReference type="Proteomes" id="UP000183508">
    <property type="component" value="Unassembled WGS sequence"/>
</dbReference>
<dbReference type="PANTHER" id="PTHR43649">
    <property type="entry name" value="ARABINOSE-BINDING PROTEIN-RELATED"/>
    <property type="match status" value="1"/>
</dbReference>
<dbReference type="SUPFAM" id="SSF53850">
    <property type="entry name" value="Periplasmic binding protein-like II"/>
    <property type="match status" value="1"/>
</dbReference>
<sequence>MDTGFGQIVDYKGGVSLRTLSLKTFKFSRILKTITGVLLASSMVLATACGGSVPQAGNTANTAAGGGASGGQKVLNFWYIDPGAKEQVYKDAVARFEQSHPGVQVKMLRIPNDQYKQKFAVAMSGGNGPDVFHSWGGGWLKQFVDAGQVLDLAGKIDSSHYLKAALDNATFNGKVYGVPLGLSVTAVYYNKEIFQKLNLQPPKTWDDLLSVIQTLKKNNITHLLWQIRPSGQVTISSCIWRTASPAQISSIPPSIVKDADLTILTTSRWGNISSNLLRWAPSIPASTACPMTRVVRGS</sequence>
<accession>A0A1I7L4S7</accession>
<organism evidence="1 2">
    <name type="scientific">Alicyclobacillus macrosporangiidus</name>
    <dbReference type="NCBI Taxonomy" id="392015"/>
    <lineage>
        <taxon>Bacteria</taxon>
        <taxon>Bacillati</taxon>
        <taxon>Bacillota</taxon>
        <taxon>Bacilli</taxon>
        <taxon>Bacillales</taxon>
        <taxon>Alicyclobacillaceae</taxon>
        <taxon>Alicyclobacillus</taxon>
    </lineage>
</organism>
<dbReference type="EMBL" id="FPBV01000025">
    <property type="protein sequence ID" value="SFV04691.1"/>
    <property type="molecule type" value="Genomic_DNA"/>
</dbReference>
<dbReference type="PANTHER" id="PTHR43649:SF14">
    <property type="entry name" value="BLR3389 PROTEIN"/>
    <property type="match status" value="1"/>
</dbReference>
<protein>
    <submittedName>
        <fullName evidence="1">Extracellular solute-binding protein</fullName>
    </submittedName>
</protein>
<dbReference type="Gene3D" id="3.40.190.10">
    <property type="entry name" value="Periplasmic binding protein-like II"/>
    <property type="match status" value="2"/>
</dbReference>
<dbReference type="Pfam" id="PF01547">
    <property type="entry name" value="SBP_bac_1"/>
    <property type="match status" value="1"/>
</dbReference>
<keyword evidence="2" id="KW-1185">Reference proteome</keyword>
<proteinExistence type="predicted"/>
<evidence type="ECO:0000313" key="1">
    <source>
        <dbReference type="EMBL" id="SFV04691.1"/>
    </source>
</evidence>
<dbReference type="AlphaFoldDB" id="A0A1I7L4S7"/>
<evidence type="ECO:0000313" key="2">
    <source>
        <dbReference type="Proteomes" id="UP000183508"/>
    </source>
</evidence>
<dbReference type="STRING" id="392015.SAMN05421543_1252"/>